<comment type="caution">
    <text evidence="2">The sequence shown here is derived from an EMBL/GenBank/DDBJ whole genome shotgun (WGS) entry which is preliminary data.</text>
</comment>
<gene>
    <name evidence="2" type="ORF">BE17_38015</name>
</gene>
<keyword evidence="1" id="KW-1133">Transmembrane helix</keyword>
<proteinExistence type="predicted"/>
<evidence type="ECO:0000313" key="3">
    <source>
        <dbReference type="Proteomes" id="UP000075635"/>
    </source>
</evidence>
<feature type="transmembrane region" description="Helical" evidence="1">
    <location>
        <begin position="41"/>
        <end position="60"/>
    </location>
</feature>
<evidence type="ECO:0000313" key="2">
    <source>
        <dbReference type="EMBL" id="KYF91520.1"/>
    </source>
</evidence>
<evidence type="ECO:0000256" key="1">
    <source>
        <dbReference type="SAM" id="Phobius"/>
    </source>
</evidence>
<dbReference type="EMBL" id="JEMB01001014">
    <property type="protein sequence ID" value="KYF91520.1"/>
    <property type="molecule type" value="Genomic_DNA"/>
</dbReference>
<organism evidence="2 3">
    <name type="scientific">Sorangium cellulosum</name>
    <name type="common">Polyangium cellulosum</name>
    <dbReference type="NCBI Taxonomy" id="56"/>
    <lineage>
        <taxon>Bacteria</taxon>
        <taxon>Pseudomonadati</taxon>
        <taxon>Myxococcota</taxon>
        <taxon>Polyangia</taxon>
        <taxon>Polyangiales</taxon>
        <taxon>Polyangiaceae</taxon>
        <taxon>Sorangium</taxon>
    </lineage>
</organism>
<keyword evidence="1" id="KW-0472">Membrane</keyword>
<dbReference type="Proteomes" id="UP000075635">
    <property type="component" value="Unassembled WGS sequence"/>
</dbReference>
<reference evidence="2 3" key="1">
    <citation type="submission" date="2014-02" db="EMBL/GenBank/DDBJ databases">
        <title>The small core and large imbalanced accessory genome model reveals a collaborative survival strategy of Sorangium cellulosum strains in nature.</title>
        <authorList>
            <person name="Han K."/>
            <person name="Peng R."/>
            <person name="Blom J."/>
            <person name="Li Y.-Z."/>
        </authorList>
    </citation>
    <scope>NUCLEOTIDE SEQUENCE [LARGE SCALE GENOMIC DNA]</scope>
    <source>
        <strain evidence="2 3">So0011-07</strain>
    </source>
</reference>
<dbReference type="AlphaFoldDB" id="A0A150SGM2"/>
<accession>A0A150SGM2</accession>
<keyword evidence="1" id="KW-0812">Transmembrane</keyword>
<protein>
    <submittedName>
        <fullName evidence="2">Uncharacterized protein</fullName>
    </submittedName>
</protein>
<name>A0A150SGM2_SORCE</name>
<sequence length="88" mass="8964">MKAISKNGDAEEYCKGGSTCEDRRGVTLTEEASSAATVSNIAFGVGAAAAVGGAVLYFVVAPRQTSRVQVGPIVDARNVGLRVGGTFE</sequence>